<feature type="transmembrane region" description="Helical" evidence="1">
    <location>
        <begin position="50"/>
        <end position="68"/>
    </location>
</feature>
<dbReference type="OrthoDB" id="1261156at2"/>
<keyword evidence="4" id="KW-1185">Reference proteome</keyword>
<sequence length="151" mass="17240">MPIKRDISKNKALKTYKSKFGYTVVIFTCLVCLYPIFSGYTQGSTFLEKPFPIGVLLFCIVLVLYLNFDTQYTIQDSQLKVRCGFLYQRTFDVNSFTSVKRTNNLISSPAPSLQRLEIKYGNYGSLIISPENEKQFAADLVRINPTIHNSL</sequence>
<feature type="domain" description="Uncharacterized protein YyaB-like PH" evidence="2">
    <location>
        <begin position="70"/>
        <end position="144"/>
    </location>
</feature>
<evidence type="ECO:0000259" key="2">
    <source>
        <dbReference type="Pfam" id="PF06713"/>
    </source>
</evidence>
<organism evidence="3 4">
    <name type="scientific">Sediminicola luteus</name>
    <dbReference type="NCBI Taxonomy" id="319238"/>
    <lineage>
        <taxon>Bacteria</taxon>
        <taxon>Pseudomonadati</taxon>
        <taxon>Bacteroidota</taxon>
        <taxon>Flavobacteriia</taxon>
        <taxon>Flavobacteriales</taxon>
        <taxon>Flavobacteriaceae</taxon>
        <taxon>Sediminicola</taxon>
    </lineage>
</organism>
<dbReference type="InterPro" id="IPR009589">
    <property type="entry name" value="PH_YyaB-like"/>
</dbReference>
<evidence type="ECO:0000313" key="3">
    <source>
        <dbReference type="EMBL" id="PCE66278.1"/>
    </source>
</evidence>
<dbReference type="Pfam" id="PF06713">
    <property type="entry name" value="bPH_4"/>
    <property type="match status" value="1"/>
</dbReference>
<dbReference type="GO" id="GO:0030153">
    <property type="term" value="P:bacteriocin immunity"/>
    <property type="evidence" value="ECO:0007669"/>
    <property type="project" value="InterPro"/>
</dbReference>
<protein>
    <recommendedName>
        <fullName evidence="2">Uncharacterized protein YyaB-like PH domain-containing protein</fullName>
    </recommendedName>
</protein>
<proteinExistence type="predicted"/>
<feature type="transmembrane region" description="Helical" evidence="1">
    <location>
        <begin position="20"/>
        <end position="38"/>
    </location>
</feature>
<keyword evidence="1" id="KW-0472">Membrane</keyword>
<reference evidence="3 4" key="1">
    <citation type="submission" date="2017-04" db="EMBL/GenBank/DDBJ databases">
        <title>A new member of the family Flavobacteriaceae isolated from ascidians.</title>
        <authorList>
            <person name="Chen L."/>
        </authorList>
    </citation>
    <scope>NUCLEOTIDE SEQUENCE [LARGE SCALE GENOMIC DNA]</scope>
    <source>
        <strain evidence="3 4">HQA918</strain>
    </source>
</reference>
<dbReference type="EMBL" id="NBWU01000001">
    <property type="protein sequence ID" value="PCE66278.1"/>
    <property type="molecule type" value="Genomic_DNA"/>
</dbReference>
<name>A0A2A4GE49_9FLAO</name>
<keyword evidence="1" id="KW-0812">Transmembrane</keyword>
<gene>
    <name evidence="3" type="ORF">B7P33_02980</name>
</gene>
<accession>A0A2A4GE49</accession>
<comment type="caution">
    <text evidence="3">The sequence shown here is derived from an EMBL/GenBank/DDBJ whole genome shotgun (WGS) entry which is preliminary data.</text>
</comment>
<evidence type="ECO:0000256" key="1">
    <source>
        <dbReference type="SAM" id="Phobius"/>
    </source>
</evidence>
<dbReference type="Proteomes" id="UP000219559">
    <property type="component" value="Unassembled WGS sequence"/>
</dbReference>
<evidence type="ECO:0000313" key="4">
    <source>
        <dbReference type="Proteomes" id="UP000219559"/>
    </source>
</evidence>
<keyword evidence="1" id="KW-1133">Transmembrane helix</keyword>
<dbReference type="AlphaFoldDB" id="A0A2A4GE49"/>